<reference evidence="6" key="1">
    <citation type="submission" date="2012-11" db="EMBL/GenBank/DDBJ databases">
        <authorList>
            <person name="Lucero-Rivera Y.E."/>
            <person name="Tovar-Ramirez D."/>
        </authorList>
    </citation>
    <scope>NUCLEOTIDE SEQUENCE [LARGE SCALE GENOMIC DNA]</scope>
    <source>
        <strain evidence="6">Araruama</strain>
    </source>
</reference>
<evidence type="ECO:0000259" key="4">
    <source>
        <dbReference type="PROSITE" id="PS51762"/>
    </source>
</evidence>
<sequence length="813" mass="91413">MKIYKNLHILIIISIMTVSGTLLSGCDGNGPTSFPSDQSSSDDDEKPSFSDSEYKLVFADEFNGDSLDTSIWNYETGYGPYNDGWGNNEWQLYTSNAENVKITNNCLVISAISSGNPSPDKKGDKDGSITSGRINSLVKKSFLYGKIQARMKIPYKHGIWSAFWMMGSSFITDSWPKCGEIDIMETFAHHLENNQNQGTLHWFNEETDWTHPTDTNLKKCDSTAYHKLEYPYPNVGNFSEPLDEDYHIYEVEWDVDKIIWRVDGIDFYWEYIKDSHYSEFHKDFFIIFNVAVGGKLGGSIDHETFFPNDIPTKRELMVDWVRVYQKDINIGIYSETLNDNVLEYKRIFGGDEWSGDESEINSKCLDVTPFDGDHVLSVEYISLNNSENMNYNKKWSGVIFEFSDAPYYSSRVFKYASLVFSIDISAIPNLADMGVKFQDDSRDSAVQISNYSPETNDNWSTYEIPINDFAQTDLTKLKYLIFQEPKDANGNMIYGKKLYLDNIYLKVENSCAASVLMDKRMYHDSDTQASITVNDYCMADQDVQVTVENGDTSILVDVKLDENGRGIANLNFGVTNDSVDRISIQQDDTLEISYLDSKGNAQNYLAFIIDSTSNPKSELVAALSDANDLTKSVEPGTLAGQVPESDLNAFISAVISAQSILDKSEQSLIAQDVISSTYFYLANAKDAFESAIIEDKQFFTLISSNPDIQSDVEMSDSTVGEWSTGTDINPEGVYEEKNCWVLTTGTKPPAEGNWGAVLAFQNGINGDFSDYATLNVTLATSCDFNEYKVTIVPGDKTFLCQLKTQPNHGKIYQ</sequence>
<dbReference type="AlphaFoldDB" id="A0A1V1P019"/>
<dbReference type="PROSITE" id="PS51257">
    <property type="entry name" value="PROKAR_LIPOPROTEIN"/>
    <property type="match status" value="1"/>
</dbReference>
<evidence type="ECO:0000256" key="1">
    <source>
        <dbReference type="ARBA" id="ARBA00006865"/>
    </source>
</evidence>
<gene>
    <name evidence="5" type="ORF">OMM_04742</name>
</gene>
<dbReference type="Gene3D" id="2.60.120.200">
    <property type="match status" value="1"/>
</dbReference>
<dbReference type="InterPro" id="IPR000757">
    <property type="entry name" value="Beta-glucanase-like"/>
</dbReference>
<evidence type="ECO:0000256" key="2">
    <source>
        <dbReference type="SAM" id="MobiDB-lite"/>
    </source>
</evidence>
<dbReference type="InterPro" id="IPR013320">
    <property type="entry name" value="ConA-like_dom_sf"/>
</dbReference>
<dbReference type="SUPFAM" id="SSF49785">
    <property type="entry name" value="Galactose-binding domain-like"/>
    <property type="match status" value="1"/>
</dbReference>
<dbReference type="PANTHER" id="PTHR10963:SF55">
    <property type="entry name" value="GLYCOSIDE HYDROLASE FAMILY 16 PROTEIN"/>
    <property type="match status" value="1"/>
</dbReference>
<feature type="transmembrane region" description="Helical" evidence="3">
    <location>
        <begin position="7"/>
        <end position="25"/>
    </location>
</feature>
<accession>A0A1V1P019</accession>
<dbReference type="Gene3D" id="2.60.120.430">
    <property type="entry name" value="Galactose-binding lectin"/>
    <property type="match status" value="1"/>
</dbReference>
<protein>
    <recommendedName>
        <fullName evidence="4">GH16 domain-containing protein</fullName>
    </recommendedName>
</protein>
<dbReference type="SUPFAM" id="SSF49899">
    <property type="entry name" value="Concanavalin A-like lectins/glucanases"/>
    <property type="match status" value="1"/>
</dbReference>
<proteinExistence type="inferred from homology"/>
<dbReference type="GO" id="GO:0005975">
    <property type="term" value="P:carbohydrate metabolic process"/>
    <property type="evidence" value="ECO:0007669"/>
    <property type="project" value="InterPro"/>
</dbReference>
<organism evidence="5 6">
    <name type="scientific">Candidatus Magnetoglobus multicellularis str. Araruama</name>
    <dbReference type="NCBI Taxonomy" id="890399"/>
    <lineage>
        <taxon>Bacteria</taxon>
        <taxon>Pseudomonadati</taxon>
        <taxon>Thermodesulfobacteriota</taxon>
        <taxon>Desulfobacteria</taxon>
        <taxon>Desulfobacterales</taxon>
        <taxon>Desulfobacteraceae</taxon>
        <taxon>Candidatus Magnetoglobus</taxon>
    </lineage>
</organism>
<comment type="caution">
    <text evidence="5">The sequence shown here is derived from an EMBL/GenBank/DDBJ whole genome shotgun (WGS) entry which is preliminary data.</text>
</comment>
<keyword evidence="3" id="KW-0812">Transmembrane</keyword>
<comment type="similarity">
    <text evidence="1">Belongs to the glycosyl hydrolase 16 family.</text>
</comment>
<keyword evidence="3" id="KW-1133">Transmembrane helix</keyword>
<dbReference type="Proteomes" id="UP000189670">
    <property type="component" value="Unassembled WGS sequence"/>
</dbReference>
<dbReference type="CDD" id="cd08023">
    <property type="entry name" value="GH16_laminarinase_like"/>
    <property type="match status" value="1"/>
</dbReference>
<dbReference type="EMBL" id="ATBP01001061">
    <property type="protein sequence ID" value="ETR68134.1"/>
    <property type="molecule type" value="Genomic_DNA"/>
</dbReference>
<dbReference type="Pfam" id="PF00722">
    <property type="entry name" value="Glyco_hydro_16"/>
    <property type="match status" value="1"/>
</dbReference>
<dbReference type="InterPro" id="IPR008979">
    <property type="entry name" value="Galactose-bd-like_sf"/>
</dbReference>
<evidence type="ECO:0000256" key="3">
    <source>
        <dbReference type="SAM" id="Phobius"/>
    </source>
</evidence>
<dbReference type="Gene3D" id="1.20.1270.90">
    <property type="entry name" value="AF1782-like"/>
    <property type="match status" value="1"/>
</dbReference>
<feature type="region of interest" description="Disordered" evidence="2">
    <location>
        <begin position="29"/>
        <end position="49"/>
    </location>
</feature>
<dbReference type="InterPro" id="IPR050546">
    <property type="entry name" value="Glycosyl_Hydrlase_16"/>
</dbReference>
<keyword evidence="3" id="KW-0472">Membrane</keyword>
<dbReference type="PANTHER" id="PTHR10963">
    <property type="entry name" value="GLYCOSYL HYDROLASE-RELATED"/>
    <property type="match status" value="1"/>
</dbReference>
<evidence type="ECO:0000313" key="6">
    <source>
        <dbReference type="Proteomes" id="UP000189670"/>
    </source>
</evidence>
<evidence type="ECO:0000313" key="5">
    <source>
        <dbReference type="EMBL" id="ETR68134.1"/>
    </source>
</evidence>
<dbReference type="PROSITE" id="PS51762">
    <property type="entry name" value="GH16_2"/>
    <property type="match status" value="1"/>
</dbReference>
<dbReference type="GO" id="GO:0004553">
    <property type="term" value="F:hydrolase activity, hydrolyzing O-glycosyl compounds"/>
    <property type="evidence" value="ECO:0007669"/>
    <property type="project" value="InterPro"/>
</dbReference>
<name>A0A1V1P019_9BACT</name>
<feature type="domain" description="GH16" evidence="4">
    <location>
        <begin position="47"/>
        <end position="329"/>
    </location>
</feature>